<accession>A0A397W9C3</accession>
<dbReference type="OrthoDB" id="2432760at2759"/>
<feature type="compositionally biased region" description="Basic residues" evidence="1">
    <location>
        <begin position="139"/>
        <end position="152"/>
    </location>
</feature>
<evidence type="ECO:0000313" key="3">
    <source>
        <dbReference type="Proteomes" id="UP000266673"/>
    </source>
</evidence>
<protein>
    <submittedName>
        <fullName evidence="2">Uncharacterized protein</fullName>
    </submittedName>
</protein>
<name>A0A397W9C3_9GLOM</name>
<gene>
    <name evidence="2" type="ORF">C2G38_2153187</name>
</gene>
<proteinExistence type="predicted"/>
<feature type="compositionally biased region" description="Basic and acidic residues" evidence="1">
    <location>
        <begin position="153"/>
        <end position="163"/>
    </location>
</feature>
<sequence length="317" mass="36537">MLNSKINNEHFSQLFQSIVNVLVHSQKPQVEIDLVKIPTFIGGNQDPIEWLDLINQVFEANNILGIRRLIVAGTHLSVKGLCPDLSLFIQQFIPSTLQEAIERTEICELIIVYNLTLCGPAVAHNTASNMRKVEYSLYKTRHQNKRNKHGNKNQKEKEEETKPVDFSTIKHKKDTPDYQNGIGIKKGKNEMSNNNELAPTFFGSFYCHKNEFGVEKKGCNAPNIHQKSKRTDCENRTRDLIRCYQNGIKDRKCLANNLINKVKIGRVERMNNLGSSYQNGIRIEKYEPKTFNNYQKPTNMGRERTTLVEEEKHKKGY</sequence>
<evidence type="ECO:0000256" key="1">
    <source>
        <dbReference type="SAM" id="MobiDB-lite"/>
    </source>
</evidence>
<evidence type="ECO:0000313" key="2">
    <source>
        <dbReference type="EMBL" id="RIB30267.1"/>
    </source>
</evidence>
<reference evidence="2 3" key="1">
    <citation type="submission" date="2018-06" db="EMBL/GenBank/DDBJ databases">
        <title>Comparative genomics reveals the genomic features of Rhizophagus irregularis, R. cerebriforme, R. diaphanum and Gigaspora rosea, and their symbiotic lifestyle signature.</title>
        <authorList>
            <person name="Morin E."/>
            <person name="San Clemente H."/>
            <person name="Chen E.C.H."/>
            <person name="De La Providencia I."/>
            <person name="Hainaut M."/>
            <person name="Kuo A."/>
            <person name="Kohler A."/>
            <person name="Murat C."/>
            <person name="Tang N."/>
            <person name="Roy S."/>
            <person name="Loubradou J."/>
            <person name="Henrissat B."/>
            <person name="Grigoriev I.V."/>
            <person name="Corradi N."/>
            <person name="Roux C."/>
            <person name="Martin F.M."/>
        </authorList>
    </citation>
    <scope>NUCLEOTIDE SEQUENCE [LARGE SCALE GENOMIC DNA]</scope>
    <source>
        <strain evidence="2 3">DAOM 194757</strain>
    </source>
</reference>
<dbReference type="Proteomes" id="UP000266673">
    <property type="component" value="Unassembled WGS sequence"/>
</dbReference>
<dbReference type="AlphaFoldDB" id="A0A397W9C3"/>
<keyword evidence="3" id="KW-1185">Reference proteome</keyword>
<comment type="caution">
    <text evidence="2">The sequence shown here is derived from an EMBL/GenBank/DDBJ whole genome shotgun (WGS) entry which is preliminary data.</text>
</comment>
<organism evidence="2 3">
    <name type="scientific">Gigaspora rosea</name>
    <dbReference type="NCBI Taxonomy" id="44941"/>
    <lineage>
        <taxon>Eukaryota</taxon>
        <taxon>Fungi</taxon>
        <taxon>Fungi incertae sedis</taxon>
        <taxon>Mucoromycota</taxon>
        <taxon>Glomeromycotina</taxon>
        <taxon>Glomeromycetes</taxon>
        <taxon>Diversisporales</taxon>
        <taxon>Gigasporaceae</taxon>
        <taxon>Gigaspora</taxon>
    </lineage>
</organism>
<dbReference type="EMBL" id="QKWP01000017">
    <property type="protein sequence ID" value="RIB30267.1"/>
    <property type="molecule type" value="Genomic_DNA"/>
</dbReference>
<feature type="region of interest" description="Disordered" evidence="1">
    <location>
        <begin position="138"/>
        <end position="165"/>
    </location>
</feature>